<dbReference type="PANTHER" id="PTHR44029">
    <property type="entry name" value="DNAJ HOMOLOG SUBFAMILY C MEMBER 21"/>
    <property type="match status" value="1"/>
</dbReference>
<dbReference type="SUPFAM" id="SSF46565">
    <property type="entry name" value="Chaperone J-domain"/>
    <property type="match status" value="1"/>
</dbReference>
<accession>A0A0N5CNH8</accession>
<dbReference type="Gene3D" id="3.30.160.60">
    <property type="entry name" value="Classic Zinc Finger"/>
    <property type="match status" value="1"/>
</dbReference>
<dbReference type="SMART" id="SM00451">
    <property type="entry name" value="ZnF_U1"/>
    <property type="match status" value="1"/>
</dbReference>
<dbReference type="STRING" id="103827.A0A0N5CNH8"/>
<evidence type="ECO:0000256" key="1">
    <source>
        <dbReference type="ARBA" id="ARBA00022723"/>
    </source>
</evidence>
<dbReference type="Pfam" id="PF21884">
    <property type="entry name" value="ZUO1-like_ZHD"/>
    <property type="match status" value="1"/>
</dbReference>
<reference evidence="9 10" key="2">
    <citation type="submission" date="2018-11" db="EMBL/GenBank/DDBJ databases">
        <authorList>
            <consortium name="Pathogen Informatics"/>
        </authorList>
    </citation>
    <scope>NUCLEOTIDE SEQUENCE [LARGE SCALE GENOMIC DNA]</scope>
</reference>
<dbReference type="InterPro" id="IPR051964">
    <property type="entry name" value="Chaperone_stress_response"/>
</dbReference>
<evidence type="ECO:0000259" key="8">
    <source>
        <dbReference type="PROSITE" id="PS50157"/>
    </source>
</evidence>
<name>A0A0N5CNH8_THECL</name>
<dbReference type="PROSITE" id="PS50157">
    <property type="entry name" value="ZINC_FINGER_C2H2_2"/>
    <property type="match status" value="2"/>
</dbReference>
<evidence type="ECO:0000313" key="9">
    <source>
        <dbReference type="EMBL" id="VDM97335.1"/>
    </source>
</evidence>
<keyword evidence="1" id="KW-0479">Metal-binding</keyword>
<dbReference type="GO" id="GO:0003676">
    <property type="term" value="F:nucleic acid binding"/>
    <property type="evidence" value="ECO:0007669"/>
    <property type="project" value="InterPro"/>
</dbReference>
<dbReference type="PROSITE" id="PS00636">
    <property type="entry name" value="DNAJ_1"/>
    <property type="match status" value="1"/>
</dbReference>
<protein>
    <recommendedName>
        <fullName evidence="4">DnaJ homolog subfamily C member 21</fullName>
    </recommendedName>
</protein>
<dbReference type="InterPro" id="IPR003604">
    <property type="entry name" value="Matrin/U1-like-C_Znf_C2H2"/>
</dbReference>
<dbReference type="InterPro" id="IPR001623">
    <property type="entry name" value="DnaJ_domain"/>
</dbReference>
<dbReference type="PROSITE" id="PS50076">
    <property type="entry name" value="DNAJ_2"/>
    <property type="match status" value="1"/>
</dbReference>
<keyword evidence="10" id="KW-1185">Reference proteome</keyword>
<dbReference type="PRINTS" id="PR00625">
    <property type="entry name" value="JDOMAIN"/>
</dbReference>
<sequence>MRCYYDVLEVERTANDEMIRRSYRKLALKWHPDKNPSNVEECTRYFSLIQQAYDVLSNKKERVWYDRHRESILKGAGVENFETNTLNLFPYFTSSCYSEYGTDDKSFYVVYKKLFEALASEEYEFLDRKIVYPNFGDHQSSYEDVVQPFYAFWSCFHTVRSYTWIDKFDIRNAPNRRCARAMENENKKLREASKRKRNEEIQALVAFVRRRDPRVHAHIEILKTKQTEAQRKAEEKRKQGILEQLSKADEYKELQEVQELYLEHLCEIEEMLDADFGYNSDDNVVEGDKSSNFYCTFCEKTFKSLEAFRNHEQSKKHKNIVLLLKKHVQECDLNLLISQESDHVDVKERDFQSACSSEKRCYGKKEKKLENPCYDLCNDECDNNLNETNIFMISNKNLRTSQFIKESGRTNEKNGMTNIKPKVDSCDRCGEFFESRAKLFAHLKQSGHTT</sequence>
<dbReference type="CDD" id="cd06257">
    <property type="entry name" value="DnaJ"/>
    <property type="match status" value="1"/>
</dbReference>
<dbReference type="OMA" id="RANHEES"/>
<dbReference type="Pfam" id="PF00226">
    <property type="entry name" value="DnaJ"/>
    <property type="match status" value="1"/>
</dbReference>
<feature type="domain" description="C2H2-type" evidence="8">
    <location>
        <begin position="293"/>
        <end position="317"/>
    </location>
</feature>
<feature type="domain" description="C2H2-type" evidence="8">
    <location>
        <begin position="424"/>
        <end position="450"/>
    </location>
</feature>
<evidence type="ECO:0000256" key="2">
    <source>
        <dbReference type="ARBA" id="ARBA00022771"/>
    </source>
</evidence>
<dbReference type="FunFam" id="1.10.287.110:FF:000046">
    <property type="entry name" value="dnaJ homolog subfamily C member 21"/>
    <property type="match status" value="1"/>
</dbReference>
<evidence type="ECO:0000256" key="4">
    <source>
        <dbReference type="ARBA" id="ARBA00074367"/>
    </source>
</evidence>
<reference evidence="11" key="1">
    <citation type="submission" date="2017-02" db="UniProtKB">
        <authorList>
            <consortium name="WormBaseParasite"/>
        </authorList>
    </citation>
    <scope>IDENTIFICATION</scope>
</reference>
<feature type="domain" description="J" evidence="7">
    <location>
        <begin position="3"/>
        <end position="69"/>
    </location>
</feature>
<dbReference type="GO" id="GO:0005737">
    <property type="term" value="C:cytoplasm"/>
    <property type="evidence" value="ECO:0007669"/>
    <property type="project" value="TreeGrafter"/>
</dbReference>
<proteinExistence type="predicted"/>
<evidence type="ECO:0000256" key="3">
    <source>
        <dbReference type="ARBA" id="ARBA00022833"/>
    </source>
</evidence>
<dbReference type="InterPro" id="IPR036236">
    <property type="entry name" value="Znf_C2H2_sf"/>
</dbReference>
<dbReference type="SUPFAM" id="SSF57667">
    <property type="entry name" value="beta-beta-alpha zinc fingers"/>
    <property type="match status" value="1"/>
</dbReference>
<keyword evidence="2 5" id="KW-0863">Zinc-finger</keyword>
<evidence type="ECO:0000259" key="7">
    <source>
        <dbReference type="PROSITE" id="PS50076"/>
    </source>
</evidence>
<keyword evidence="3" id="KW-0862">Zinc</keyword>
<dbReference type="Gene3D" id="1.10.287.110">
    <property type="entry name" value="DnaJ domain"/>
    <property type="match status" value="1"/>
</dbReference>
<evidence type="ECO:0000256" key="5">
    <source>
        <dbReference type="PROSITE-ProRule" id="PRU00042"/>
    </source>
</evidence>
<dbReference type="InterPro" id="IPR022755">
    <property type="entry name" value="Znf_C2H2_jaz"/>
</dbReference>
<dbReference type="InterPro" id="IPR036869">
    <property type="entry name" value="J_dom_sf"/>
</dbReference>
<evidence type="ECO:0000313" key="10">
    <source>
        <dbReference type="Proteomes" id="UP000276776"/>
    </source>
</evidence>
<dbReference type="SMART" id="SM00271">
    <property type="entry name" value="DnaJ"/>
    <property type="match status" value="1"/>
</dbReference>
<dbReference type="OrthoDB" id="552049at2759"/>
<dbReference type="Pfam" id="PF12171">
    <property type="entry name" value="zf-C2H2_jaz"/>
    <property type="match status" value="1"/>
</dbReference>
<dbReference type="InterPro" id="IPR054076">
    <property type="entry name" value="ZUO1-like_ZHD"/>
</dbReference>
<organism evidence="11">
    <name type="scientific">Thelazia callipaeda</name>
    <name type="common">Oriental eyeworm</name>
    <name type="synonym">Parasitic nematode</name>
    <dbReference type="NCBI Taxonomy" id="103827"/>
    <lineage>
        <taxon>Eukaryota</taxon>
        <taxon>Metazoa</taxon>
        <taxon>Ecdysozoa</taxon>
        <taxon>Nematoda</taxon>
        <taxon>Chromadorea</taxon>
        <taxon>Rhabditida</taxon>
        <taxon>Spirurina</taxon>
        <taxon>Spiruromorpha</taxon>
        <taxon>Thelazioidea</taxon>
        <taxon>Thelaziidae</taxon>
        <taxon>Thelazia</taxon>
    </lineage>
</organism>
<gene>
    <name evidence="9" type="ORF">TCLT_LOCUS1738</name>
</gene>
<dbReference type="AlphaFoldDB" id="A0A0N5CNH8"/>
<dbReference type="EMBL" id="UYYF01000255">
    <property type="protein sequence ID" value="VDM97335.1"/>
    <property type="molecule type" value="Genomic_DNA"/>
</dbReference>
<dbReference type="InterPro" id="IPR018253">
    <property type="entry name" value="DnaJ_domain_CS"/>
</dbReference>
<dbReference type="PROSITE" id="PS00028">
    <property type="entry name" value="ZINC_FINGER_C2H2_1"/>
    <property type="match status" value="2"/>
</dbReference>
<dbReference type="PANTHER" id="PTHR44029:SF1">
    <property type="entry name" value="DNAJ HOMOLOG SUBFAMILY C MEMBER 21"/>
    <property type="match status" value="1"/>
</dbReference>
<evidence type="ECO:0000313" key="11">
    <source>
        <dbReference type="WBParaSite" id="TCLT_0000173701-mRNA-1"/>
    </source>
</evidence>
<dbReference type="WBParaSite" id="TCLT_0000173701-mRNA-1">
    <property type="protein sequence ID" value="TCLT_0000173701-mRNA-1"/>
    <property type="gene ID" value="TCLT_0000173701"/>
</dbReference>
<dbReference type="InterPro" id="IPR013087">
    <property type="entry name" value="Znf_C2H2_type"/>
</dbReference>
<dbReference type="GO" id="GO:0008270">
    <property type="term" value="F:zinc ion binding"/>
    <property type="evidence" value="ECO:0007669"/>
    <property type="project" value="UniProtKB-KW"/>
</dbReference>
<feature type="coiled-coil region" evidence="6">
    <location>
        <begin position="175"/>
        <end position="239"/>
    </location>
</feature>
<evidence type="ECO:0000256" key="6">
    <source>
        <dbReference type="SAM" id="Coils"/>
    </source>
</evidence>
<dbReference type="SMART" id="SM00355">
    <property type="entry name" value="ZnF_C2H2"/>
    <property type="match status" value="2"/>
</dbReference>
<dbReference type="Proteomes" id="UP000276776">
    <property type="component" value="Unassembled WGS sequence"/>
</dbReference>
<keyword evidence="6" id="KW-0175">Coiled coil</keyword>